<evidence type="ECO:0000256" key="12">
    <source>
        <dbReference type="ARBA" id="ARBA00036811"/>
    </source>
</evidence>
<dbReference type="InterPro" id="IPR036259">
    <property type="entry name" value="MFS_trans_sf"/>
</dbReference>
<evidence type="ECO:0000256" key="6">
    <source>
        <dbReference type="ARBA" id="ARBA00022989"/>
    </source>
</evidence>
<evidence type="ECO:0000256" key="15">
    <source>
        <dbReference type="ARBA" id="ARBA00060240"/>
    </source>
</evidence>
<evidence type="ECO:0000256" key="7">
    <source>
        <dbReference type="ARBA" id="ARBA00023057"/>
    </source>
</evidence>
<dbReference type="FunFam" id="1.20.1250.20:FF:000184">
    <property type="entry name" value="Feline leukemia virus subgroup C receptor-related protein 1"/>
    <property type="match status" value="1"/>
</dbReference>
<evidence type="ECO:0000256" key="10">
    <source>
        <dbReference type="ARBA" id="ARBA00023180"/>
    </source>
</evidence>
<dbReference type="PROSITE" id="PS50850">
    <property type="entry name" value="MFS"/>
    <property type="match status" value="1"/>
</dbReference>
<gene>
    <name evidence="20" type="ORF">NEZAVI_LOCUS3482</name>
</gene>
<sequence>MLILFVFYSMSNAMQWVQYSIIENVVTRYYGLEPTSPWIEWTSMIYMLTYIFFIIPGSWALDKFGMRKCILVGAGGTCIGSWIKVLSLNPNLFYVGFIGQTIVGVSQVFVLSVPARLAAVWFGSNQVSSACSIGVFGNQLGIAVGFVLPPMIVANEEETDQIGNRLGLMFKGVAAFTSMLLILIAIFYEEKPPLPPSLAALKQSEREQDFLGSLKRLATNMGYILLLLSYGINVGIFYAISTLLNRVILSYYEKAEEDAGRLGLLMVISGMLGSVVCGLVLDWTHKFKETTVVVYFLSLLGMVIYTVSLGYNIYIVYFTLGFLGFAMTGYLPVGFELAAELTYPEPEGTSVGILNGATQIFGLALTSGYSALIGRFSVGDATYSLCAVLGVGLALTALVPPKLRRQEAKA</sequence>
<dbReference type="EMBL" id="OV725078">
    <property type="protein sequence ID" value="CAH1392708.1"/>
    <property type="molecule type" value="Genomic_DNA"/>
</dbReference>
<evidence type="ECO:0000256" key="18">
    <source>
        <dbReference type="SAM" id="Phobius"/>
    </source>
</evidence>
<evidence type="ECO:0000256" key="14">
    <source>
        <dbReference type="ARBA" id="ARBA00046338"/>
    </source>
</evidence>
<dbReference type="Proteomes" id="UP001152798">
    <property type="component" value="Chromosome 2"/>
</dbReference>
<evidence type="ECO:0000256" key="4">
    <source>
        <dbReference type="ARBA" id="ARBA00022553"/>
    </source>
</evidence>
<dbReference type="OrthoDB" id="422206at2759"/>
<feature type="transmembrane region" description="Helical" evidence="18">
    <location>
        <begin position="260"/>
        <end position="281"/>
    </location>
</feature>
<evidence type="ECO:0000256" key="13">
    <source>
        <dbReference type="ARBA" id="ARBA00045087"/>
    </source>
</evidence>
<evidence type="ECO:0000256" key="11">
    <source>
        <dbReference type="ARBA" id="ARBA00035075"/>
    </source>
</evidence>
<accession>A0A9P0EA52</accession>
<keyword evidence="6 18" id="KW-1133">Transmembrane helix</keyword>
<dbReference type="GO" id="GO:0031966">
    <property type="term" value="C:mitochondrial membrane"/>
    <property type="evidence" value="ECO:0007669"/>
    <property type="project" value="UniProtKB-ARBA"/>
</dbReference>
<feature type="domain" description="Major facilitator superfamily (MFS) profile" evidence="19">
    <location>
        <begin position="1"/>
        <end position="404"/>
    </location>
</feature>
<comment type="catalytic activity">
    <reaction evidence="11">
        <text>heme b(in) = heme b(out)</text>
        <dbReference type="Rhea" id="RHEA:75443"/>
        <dbReference type="ChEBI" id="CHEBI:60344"/>
    </reaction>
</comment>
<keyword evidence="4" id="KW-0597">Phosphoprotein</keyword>
<dbReference type="GO" id="GO:0005886">
    <property type="term" value="C:plasma membrane"/>
    <property type="evidence" value="ECO:0007669"/>
    <property type="project" value="UniProtKB-SubCell"/>
</dbReference>
<evidence type="ECO:0000259" key="19">
    <source>
        <dbReference type="PROSITE" id="PS50850"/>
    </source>
</evidence>
<evidence type="ECO:0000256" key="5">
    <source>
        <dbReference type="ARBA" id="ARBA00022692"/>
    </source>
</evidence>
<dbReference type="GO" id="GO:0043249">
    <property type="term" value="P:erythrocyte maturation"/>
    <property type="evidence" value="ECO:0007669"/>
    <property type="project" value="UniProtKB-KW"/>
</dbReference>
<comment type="subcellular location">
    <subcellularLocation>
        <location evidence="1">Cell membrane</location>
        <topology evidence="1">Multi-pass membrane protein</topology>
    </subcellularLocation>
</comment>
<dbReference type="InterPro" id="IPR011701">
    <property type="entry name" value="MFS"/>
</dbReference>
<keyword evidence="7" id="KW-0265">Erythrocyte maturation</keyword>
<evidence type="ECO:0000313" key="21">
    <source>
        <dbReference type="Proteomes" id="UP001152798"/>
    </source>
</evidence>
<comment type="catalytic activity">
    <reaction evidence="13">
        <text>ethanolamine(in) = ethanolamine(out)</text>
        <dbReference type="Rhea" id="RHEA:32747"/>
        <dbReference type="ChEBI" id="CHEBI:57603"/>
    </reaction>
</comment>
<protein>
    <recommendedName>
        <fullName evidence="16">Choline/ethanolamine transporter FLVCR1</fullName>
    </recommendedName>
    <alternativeName>
        <fullName evidence="17">Heme transporter FLVCR1</fullName>
    </alternativeName>
</protein>
<dbReference type="SUPFAM" id="SSF103473">
    <property type="entry name" value="MFS general substrate transporter"/>
    <property type="match status" value="1"/>
</dbReference>
<dbReference type="GO" id="GO:0097037">
    <property type="term" value="P:heme export"/>
    <property type="evidence" value="ECO:0007669"/>
    <property type="project" value="TreeGrafter"/>
</dbReference>
<dbReference type="Pfam" id="PF07690">
    <property type="entry name" value="MFS_1"/>
    <property type="match status" value="1"/>
</dbReference>
<dbReference type="InterPro" id="IPR020846">
    <property type="entry name" value="MFS_dom"/>
</dbReference>
<dbReference type="Gene3D" id="1.20.1250.20">
    <property type="entry name" value="MFS general substrate transporter like domains"/>
    <property type="match status" value="1"/>
</dbReference>
<keyword evidence="21" id="KW-1185">Reference proteome</keyword>
<dbReference type="PANTHER" id="PTHR10924">
    <property type="entry name" value="MAJOR FACILITATOR SUPERFAMILY PROTEIN-RELATED"/>
    <property type="match status" value="1"/>
</dbReference>
<evidence type="ECO:0000256" key="2">
    <source>
        <dbReference type="ARBA" id="ARBA00022448"/>
    </source>
</evidence>
<comment type="catalytic activity">
    <reaction evidence="12">
        <text>choline(out) = choline(in)</text>
        <dbReference type="Rhea" id="RHEA:32751"/>
        <dbReference type="ChEBI" id="CHEBI:15354"/>
    </reaction>
</comment>
<keyword evidence="5 18" id="KW-0812">Transmembrane</keyword>
<name>A0A9P0EA52_NEZVI</name>
<feature type="transmembrane region" description="Helical" evidence="18">
    <location>
        <begin position="38"/>
        <end position="57"/>
    </location>
</feature>
<dbReference type="GO" id="GO:0006783">
    <property type="term" value="P:heme biosynthetic process"/>
    <property type="evidence" value="ECO:0007669"/>
    <property type="project" value="UniProtKB-ARBA"/>
</dbReference>
<feature type="transmembrane region" description="Helical" evidence="18">
    <location>
        <begin position="381"/>
        <end position="399"/>
    </location>
</feature>
<feature type="transmembrane region" description="Helical" evidence="18">
    <location>
        <begin position="127"/>
        <end position="148"/>
    </location>
</feature>
<dbReference type="CDD" id="cd17398">
    <property type="entry name" value="MFS_FLVCR_like"/>
    <property type="match status" value="1"/>
</dbReference>
<dbReference type="GO" id="GO:0020037">
    <property type="term" value="F:heme binding"/>
    <property type="evidence" value="ECO:0007669"/>
    <property type="project" value="TreeGrafter"/>
</dbReference>
<proteinExistence type="inferred from homology"/>
<dbReference type="PANTHER" id="PTHR10924:SF4">
    <property type="entry name" value="GH15861P"/>
    <property type="match status" value="1"/>
</dbReference>
<feature type="transmembrane region" description="Helical" evidence="18">
    <location>
        <begin position="221"/>
        <end position="240"/>
    </location>
</feature>
<keyword evidence="8 18" id="KW-0472">Membrane</keyword>
<reference evidence="20" key="1">
    <citation type="submission" date="2022-01" db="EMBL/GenBank/DDBJ databases">
        <authorList>
            <person name="King R."/>
        </authorList>
    </citation>
    <scope>NUCLEOTIDE SEQUENCE</scope>
</reference>
<evidence type="ECO:0000256" key="16">
    <source>
        <dbReference type="ARBA" id="ARBA00068050"/>
    </source>
</evidence>
<comment type="function">
    <text evidence="15">Uniporter that mediates the transport of extracellular choline and ethanolamine into cells, thereby playing a key role in phospholipid biosynthesis. Choline and ethanolamine are the precursors of phosphatidylcholine and phosphatidylethanolamine, respectively, the two most abundant phospholipids. Transport is not coupled with proton transport and is exclusively driven by the choline (or ethanolamine) gradient across the plasma membrane. Also acts as a heme b transporter that mediates heme efflux from the cytoplasm to the extracellular compartment.</text>
</comment>
<evidence type="ECO:0000313" key="20">
    <source>
        <dbReference type="EMBL" id="CAH1392708.1"/>
    </source>
</evidence>
<dbReference type="InterPro" id="IPR049680">
    <property type="entry name" value="FLVCR1-2_SLC49-like"/>
</dbReference>
<feature type="transmembrane region" description="Helical" evidence="18">
    <location>
        <begin position="92"/>
        <end position="115"/>
    </location>
</feature>
<evidence type="ECO:0000256" key="17">
    <source>
        <dbReference type="ARBA" id="ARBA00080886"/>
    </source>
</evidence>
<feature type="transmembrane region" description="Helical" evidence="18">
    <location>
        <begin position="317"/>
        <end position="339"/>
    </location>
</feature>
<feature type="transmembrane region" description="Helical" evidence="18">
    <location>
        <begin position="351"/>
        <end position="369"/>
    </location>
</feature>
<dbReference type="GO" id="GO:0015232">
    <property type="term" value="F:heme transmembrane transporter activity"/>
    <property type="evidence" value="ECO:0007669"/>
    <property type="project" value="UniProtKB-ARBA"/>
</dbReference>
<feature type="transmembrane region" description="Helical" evidence="18">
    <location>
        <begin position="168"/>
        <end position="188"/>
    </location>
</feature>
<evidence type="ECO:0000256" key="8">
    <source>
        <dbReference type="ARBA" id="ARBA00023136"/>
    </source>
</evidence>
<keyword evidence="9" id="KW-0675">Receptor</keyword>
<evidence type="ECO:0000256" key="9">
    <source>
        <dbReference type="ARBA" id="ARBA00023170"/>
    </source>
</evidence>
<organism evidence="20 21">
    <name type="scientific">Nezara viridula</name>
    <name type="common">Southern green stink bug</name>
    <name type="synonym">Cimex viridulus</name>
    <dbReference type="NCBI Taxonomy" id="85310"/>
    <lineage>
        <taxon>Eukaryota</taxon>
        <taxon>Metazoa</taxon>
        <taxon>Ecdysozoa</taxon>
        <taxon>Arthropoda</taxon>
        <taxon>Hexapoda</taxon>
        <taxon>Insecta</taxon>
        <taxon>Pterygota</taxon>
        <taxon>Neoptera</taxon>
        <taxon>Paraneoptera</taxon>
        <taxon>Hemiptera</taxon>
        <taxon>Heteroptera</taxon>
        <taxon>Panheteroptera</taxon>
        <taxon>Pentatomomorpha</taxon>
        <taxon>Pentatomoidea</taxon>
        <taxon>Pentatomidae</taxon>
        <taxon>Pentatominae</taxon>
        <taxon>Nezara</taxon>
    </lineage>
</organism>
<comment type="similarity">
    <text evidence="14">Belongs to the major facilitator superfamily. Feline leukemia virus subgroup C receptor (TC 2.A.1.28.1) family.</text>
</comment>
<keyword evidence="3" id="KW-1003">Cell membrane</keyword>
<dbReference type="AlphaFoldDB" id="A0A9P0EA52"/>
<evidence type="ECO:0000256" key="1">
    <source>
        <dbReference type="ARBA" id="ARBA00004651"/>
    </source>
</evidence>
<evidence type="ECO:0000256" key="3">
    <source>
        <dbReference type="ARBA" id="ARBA00022475"/>
    </source>
</evidence>
<keyword evidence="10" id="KW-0325">Glycoprotein</keyword>
<feature type="transmembrane region" description="Helical" evidence="18">
    <location>
        <begin position="293"/>
        <end position="311"/>
    </location>
</feature>
<keyword evidence="2" id="KW-0813">Transport</keyword>